<dbReference type="Proteomes" id="UP000295184">
    <property type="component" value="Unassembled WGS sequence"/>
</dbReference>
<gene>
    <name evidence="1" type="ORF">EDD77_10993</name>
</gene>
<dbReference type="EMBL" id="SLUM01000009">
    <property type="protein sequence ID" value="TCL57819.1"/>
    <property type="molecule type" value="Genomic_DNA"/>
</dbReference>
<accession>A0A4R1QV38</accession>
<reference evidence="1 2" key="1">
    <citation type="submission" date="2019-03" db="EMBL/GenBank/DDBJ databases">
        <title>Genomic Encyclopedia of Type Strains, Phase IV (KMG-IV): sequencing the most valuable type-strain genomes for metagenomic binning, comparative biology and taxonomic classification.</title>
        <authorList>
            <person name="Goeker M."/>
        </authorList>
    </citation>
    <scope>NUCLEOTIDE SEQUENCE [LARGE SCALE GENOMIC DNA]</scope>
    <source>
        <strain evidence="1 2">DSM 100451</strain>
    </source>
</reference>
<protein>
    <recommendedName>
        <fullName evidence="3">GDSL-like lipase/acylhydrolase family protein</fullName>
    </recommendedName>
</protein>
<dbReference type="RefSeq" id="WP_058963641.1">
    <property type="nucleotide sequence ID" value="NZ_CABKVM010000015.1"/>
</dbReference>
<comment type="caution">
    <text evidence="1">The sequence shown here is derived from an EMBL/GenBank/DDBJ whole genome shotgun (WGS) entry which is preliminary data.</text>
</comment>
<proteinExistence type="predicted"/>
<dbReference type="OrthoDB" id="1859011at2"/>
<evidence type="ECO:0000313" key="1">
    <source>
        <dbReference type="EMBL" id="TCL57819.1"/>
    </source>
</evidence>
<evidence type="ECO:0000313" key="2">
    <source>
        <dbReference type="Proteomes" id="UP000295184"/>
    </source>
</evidence>
<sequence>MKHILRNLALLLVPVLAYFCLFVAFEPNNYFGLHPNTDSDAPISRLKDFKREPGNSIIIGDSRFAHFDMELVEQTSGRSWQNLAFGGASLREGIDLLNWALDENPDLEEVIFGFSFYTINQGYDTDRMSNLEKTLNNPFAYLFNLEYNVNMLTNLQNQITGRVDAPETGDWVYPQDYTAADGTVYEVHTLLAEYPAALITKCENWALNTSQLERLYEAAARCAEQGVKLTVVLAPMADIVKTEVCDVYGEGGTITDQMETTVLPQLAEKSAELGLSVLDYEWSNRPDFDDDTQFYDGFHLDERYGLPQWTEQLFTDLG</sequence>
<dbReference type="STRING" id="1650663.GCA_001486665_01164"/>
<dbReference type="AlphaFoldDB" id="A0A4R1QV38"/>
<name>A0A4R1QV38_9FIRM</name>
<organism evidence="1 2">
    <name type="scientific">Allofournierella massiliensis</name>
    <dbReference type="NCBI Taxonomy" id="1650663"/>
    <lineage>
        <taxon>Bacteria</taxon>
        <taxon>Bacillati</taxon>
        <taxon>Bacillota</taxon>
        <taxon>Clostridia</taxon>
        <taxon>Eubacteriales</taxon>
        <taxon>Oscillospiraceae</taxon>
        <taxon>Allofournierella</taxon>
    </lineage>
</organism>
<evidence type="ECO:0008006" key="3">
    <source>
        <dbReference type="Google" id="ProtNLM"/>
    </source>
</evidence>